<evidence type="ECO:0000256" key="2">
    <source>
        <dbReference type="ARBA" id="ARBA00023015"/>
    </source>
</evidence>
<evidence type="ECO:0000313" key="9">
    <source>
        <dbReference type="EMBL" id="PNX77975.1"/>
    </source>
</evidence>
<keyword evidence="5" id="KW-0539">Nucleus</keyword>
<dbReference type="STRING" id="57577.A0A2K3LHF5"/>
<evidence type="ECO:0000256" key="5">
    <source>
        <dbReference type="ARBA" id="ARBA00023242"/>
    </source>
</evidence>
<evidence type="ECO:0000313" key="10">
    <source>
        <dbReference type="Proteomes" id="UP000236291"/>
    </source>
</evidence>
<dbReference type="GO" id="GO:0009873">
    <property type="term" value="P:ethylene-activated signaling pathway"/>
    <property type="evidence" value="ECO:0007669"/>
    <property type="project" value="InterPro"/>
</dbReference>
<dbReference type="Proteomes" id="UP000236291">
    <property type="component" value="Unassembled WGS sequence"/>
</dbReference>
<gene>
    <name evidence="9" type="ORF">L195_g033948</name>
</gene>
<reference evidence="9 10" key="2">
    <citation type="journal article" date="2017" name="Front. Plant Sci.">
        <title>Gene Classification and Mining of Molecular Markers Useful in Red Clover (Trifolium pratense) Breeding.</title>
        <authorList>
            <person name="Istvanek J."/>
            <person name="Dluhosova J."/>
            <person name="Dluhos P."/>
            <person name="Patkova L."/>
            <person name="Nedelnik J."/>
            <person name="Repkova J."/>
        </authorList>
    </citation>
    <scope>NUCLEOTIDE SEQUENCE [LARGE SCALE GENOMIC DNA]</scope>
    <source>
        <strain evidence="10">cv. Tatra</strain>
        <tissue evidence="9">Young leaves</tissue>
    </source>
</reference>
<dbReference type="SMART" id="SM00380">
    <property type="entry name" value="AP2"/>
    <property type="match status" value="1"/>
</dbReference>
<evidence type="ECO:0000256" key="6">
    <source>
        <dbReference type="ARBA" id="ARBA00024343"/>
    </source>
</evidence>
<reference evidence="9 10" key="1">
    <citation type="journal article" date="2014" name="Am. J. Bot.">
        <title>Genome assembly and annotation for red clover (Trifolium pratense; Fabaceae).</title>
        <authorList>
            <person name="Istvanek J."/>
            <person name="Jaros M."/>
            <person name="Krenek A."/>
            <person name="Repkova J."/>
        </authorList>
    </citation>
    <scope>NUCLEOTIDE SEQUENCE [LARGE SCALE GENOMIC DNA]</scope>
    <source>
        <strain evidence="10">cv. Tatra</strain>
        <tissue evidence="9">Young leaves</tissue>
    </source>
</reference>
<dbReference type="GO" id="GO:0005634">
    <property type="term" value="C:nucleus"/>
    <property type="evidence" value="ECO:0007669"/>
    <property type="project" value="UniProtKB-SubCell"/>
</dbReference>
<evidence type="ECO:0000256" key="4">
    <source>
        <dbReference type="ARBA" id="ARBA00023163"/>
    </source>
</evidence>
<dbReference type="InterPro" id="IPR016177">
    <property type="entry name" value="DNA-bd_dom_sf"/>
</dbReference>
<dbReference type="AlphaFoldDB" id="A0A2K3LHF5"/>
<protein>
    <submittedName>
        <fullName evidence="9">Ethylene-responsive transcription factor 1b-like protein</fullName>
    </submittedName>
</protein>
<dbReference type="InterPro" id="IPR036955">
    <property type="entry name" value="AP2/ERF_dom_sf"/>
</dbReference>
<keyword evidence="3" id="KW-0238">DNA-binding</keyword>
<dbReference type="CDD" id="cd00018">
    <property type="entry name" value="AP2"/>
    <property type="match status" value="1"/>
</dbReference>
<evidence type="ECO:0000256" key="1">
    <source>
        <dbReference type="ARBA" id="ARBA00004123"/>
    </source>
</evidence>
<feature type="region of interest" description="Disordered" evidence="7">
    <location>
        <begin position="84"/>
        <end position="110"/>
    </location>
</feature>
<organism evidence="9 10">
    <name type="scientific">Trifolium pratense</name>
    <name type="common">Red clover</name>
    <dbReference type="NCBI Taxonomy" id="57577"/>
    <lineage>
        <taxon>Eukaryota</taxon>
        <taxon>Viridiplantae</taxon>
        <taxon>Streptophyta</taxon>
        <taxon>Embryophyta</taxon>
        <taxon>Tracheophyta</taxon>
        <taxon>Spermatophyta</taxon>
        <taxon>Magnoliopsida</taxon>
        <taxon>eudicotyledons</taxon>
        <taxon>Gunneridae</taxon>
        <taxon>Pentapetalae</taxon>
        <taxon>rosids</taxon>
        <taxon>fabids</taxon>
        <taxon>Fabales</taxon>
        <taxon>Fabaceae</taxon>
        <taxon>Papilionoideae</taxon>
        <taxon>50 kb inversion clade</taxon>
        <taxon>NPAAA clade</taxon>
        <taxon>Hologalegina</taxon>
        <taxon>IRL clade</taxon>
        <taxon>Trifolieae</taxon>
        <taxon>Trifolium</taxon>
    </lineage>
</organism>
<accession>A0A2K3LHF5</accession>
<evidence type="ECO:0000259" key="8">
    <source>
        <dbReference type="PROSITE" id="PS51032"/>
    </source>
</evidence>
<dbReference type="PANTHER" id="PTHR31190:SF314">
    <property type="entry name" value="ETHYLENE-RESPONSIVE TRANSCRIPTION FACTOR ERF094"/>
    <property type="match status" value="1"/>
</dbReference>
<feature type="domain" description="AP2/ERF" evidence="8">
    <location>
        <begin position="107"/>
        <end position="165"/>
    </location>
</feature>
<comment type="subcellular location">
    <subcellularLocation>
        <location evidence="1">Nucleus</location>
    </subcellularLocation>
</comment>
<comment type="caution">
    <text evidence="9">The sequence shown here is derived from an EMBL/GenBank/DDBJ whole genome shotgun (WGS) entry which is preliminary data.</text>
</comment>
<dbReference type="EMBL" id="ASHM01033266">
    <property type="protein sequence ID" value="PNX77975.1"/>
    <property type="molecule type" value="Genomic_DNA"/>
</dbReference>
<keyword evidence="2" id="KW-0805">Transcription regulation</keyword>
<sequence length="256" mass="28928">MNFDSPLLQNQNQNLLCFPQNSFSNFSRKIEDFVNFFNDDINFNNDSQSQTKESLSLSSGESNSYGSVLSNELLEVSSNTTYKQIKETQTSSSSPPPLPSKESNKRAFRGVRSRPWGKFAAEIRDSTRKGVRVWIGTFDTAEAAALAYDQAAFSTRGSLAVLNFPEEVVRESLKDMARNCKPLEEGTSPVLALKRKHIMRKKSNKVSKNKKIKSDYQSEQIQIQVETKTNSTNSQNVFEFEDLGAEYLEQLLSLTY</sequence>
<dbReference type="GO" id="GO:0003677">
    <property type="term" value="F:DNA binding"/>
    <property type="evidence" value="ECO:0007669"/>
    <property type="project" value="UniProtKB-KW"/>
</dbReference>
<dbReference type="PRINTS" id="PR00367">
    <property type="entry name" value="ETHRSPELEMNT"/>
</dbReference>
<evidence type="ECO:0000256" key="3">
    <source>
        <dbReference type="ARBA" id="ARBA00023125"/>
    </source>
</evidence>
<dbReference type="Gene3D" id="3.30.730.10">
    <property type="entry name" value="AP2/ERF domain"/>
    <property type="match status" value="1"/>
</dbReference>
<dbReference type="InterPro" id="IPR044808">
    <property type="entry name" value="ERF_plant"/>
</dbReference>
<comment type="similarity">
    <text evidence="6">Belongs to the AP2/ERF transcription factor family. ERF subfamily.</text>
</comment>
<dbReference type="Pfam" id="PF00847">
    <property type="entry name" value="AP2"/>
    <property type="match status" value="1"/>
</dbReference>
<dbReference type="FunFam" id="3.30.730.10:FF:000001">
    <property type="entry name" value="Ethylene-responsive transcription factor 2"/>
    <property type="match status" value="1"/>
</dbReference>
<dbReference type="GO" id="GO:0003700">
    <property type="term" value="F:DNA-binding transcription factor activity"/>
    <property type="evidence" value="ECO:0007669"/>
    <property type="project" value="InterPro"/>
</dbReference>
<keyword evidence="4" id="KW-0804">Transcription</keyword>
<dbReference type="SUPFAM" id="SSF54171">
    <property type="entry name" value="DNA-binding domain"/>
    <property type="match status" value="1"/>
</dbReference>
<name>A0A2K3LHF5_TRIPR</name>
<dbReference type="PANTHER" id="PTHR31190">
    <property type="entry name" value="DNA-BINDING DOMAIN"/>
    <property type="match status" value="1"/>
</dbReference>
<proteinExistence type="inferred from homology"/>
<evidence type="ECO:0000256" key="7">
    <source>
        <dbReference type="SAM" id="MobiDB-lite"/>
    </source>
</evidence>
<dbReference type="PROSITE" id="PS51032">
    <property type="entry name" value="AP2_ERF"/>
    <property type="match status" value="1"/>
</dbReference>
<dbReference type="InterPro" id="IPR001471">
    <property type="entry name" value="AP2/ERF_dom"/>
</dbReference>